<protein>
    <submittedName>
        <fullName evidence="1">Uncharacterized protein</fullName>
    </submittedName>
</protein>
<dbReference type="AlphaFoldDB" id="A0A0G4GIY3"/>
<keyword evidence="2" id="KW-1185">Reference proteome</keyword>
<name>A0A0G4GIY3_VITBC</name>
<evidence type="ECO:0000313" key="2">
    <source>
        <dbReference type="Proteomes" id="UP000041254"/>
    </source>
</evidence>
<dbReference type="InParanoid" id="A0A0G4GIY3"/>
<evidence type="ECO:0000313" key="1">
    <source>
        <dbReference type="EMBL" id="CEM29786.1"/>
    </source>
</evidence>
<sequence length="145" mass="15571">MRWSNDASAVFGFTYPKGTLLEFKQMLMTHYCRHAGYRTASDIVLVGYGCADDGRPAAEVFGDRGLVKTDPIVIRGGPRPLHAATNSGVLPARLSQPSEHTAMHMVPEDKRQTAQTQARAPCTCMAMGAPVPYGHTANTGPVRAG</sequence>
<organism evidence="1 2">
    <name type="scientific">Vitrella brassicaformis (strain CCMP3155)</name>
    <dbReference type="NCBI Taxonomy" id="1169540"/>
    <lineage>
        <taxon>Eukaryota</taxon>
        <taxon>Sar</taxon>
        <taxon>Alveolata</taxon>
        <taxon>Colpodellida</taxon>
        <taxon>Vitrellaceae</taxon>
        <taxon>Vitrella</taxon>
    </lineage>
</organism>
<accession>A0A0G4GIY3</accession>
<dbReference type="EMBL" id="CDMY01000680">
    <property type="protein sequence ID" value="CEM29786.1"/>
    <property type="molecule type" value="Genomic_DNA"/>
</dbReference>
<reference evidence="1 2" key="1">
    <citation type="submission" date="2014-11" db="EMBL/GenBank/DDBJ databases">
        <authorList>
            <person name="Zhu J."/>
            <person name="Qi W."/>
            <person name="Song R."/>
        </authorList>
    </citation>
    <scope>NUCLEOTIDE SEQUENCE [LARGE SCALE GENOMIC DNA]</scope>
</reference>
<dbReference type="VEuPathDB" id="CryptoDB:Vbra_17932"/>
<gene>
    <name evidence="1" type="ORF">Vbra_17932</name>
</gene>
<dbReference type="Proteomes" id="UP000041254">
    <property type="component" value="Unassembled WGS sequence"/>
</dbReference>
<proteinExistence type="predicted"/>